<feature type="compositionally biased region" description="Basic and acidic residues" evidence="5">
    <location>
        <begin position="208"/>
        <end position="218"/>
    </location>
</feature>
<evidence type="ECO:0000256" key="3">
    <source>
        <dbReference type="ARBA" id="ARBA00022989"/>
    </source>
</evidence>
<dbReference type="GO" id="GO:0005886">
    <property type="term" value="C:plasma membrane"/>
    <property type="evidence" value="ECO:0007669"/>
    <property type="project" value="InterPro"/>
</dbReference>
<evidence type="ECO:0000256" key="6">
    <source>
        <dbReference type="SAM" id="Phobius"/>
    </source>
</evidence>
<feature type="compositionally biased region" description="Acidic residues" evidence="5">
    <location>
        <begin position="121"/>
        <end position="134"/>
    </location>
</feature>
<dbReference type="AlphaFoldDB" id="A0A926ZEA3"/>
<keyword evidence="2 6" id="KW-0812">Transmembrane</keyword>
<evidence type="ECO:0000259" key="7">
    <source>
        <dbReference type="Pfam" id="PF06305"/>
    </source>
</evidence>
<evidence type="ECO:0000313" key="8">
    <source>
        <dbReference type="EMBL" id="MBD2179843.1"/>
    </source>
</evidence>
<accession>A0A926ZEA3</accession>
<feature type="compositionally biased region" description="Low complexity" evidence="5">
    <location>
        <begin position="96"/>
        <end position="110"/>
    </location>
</feature>
<keyword evidence="1" id="KW-1003">Cell membrane</keyword>
<sequence>MSRIILLLVVLLGLIIFALQNLSPVVLVFLGMKSLGLPLGVWILGAIAAGFCSSLLIGALFQVSNYLSEEQLRSRIRTLEAEVSRSQGQAPRQSPYSNQTASYSTSTQTAPNWQKSSSNDDYLEDDEDEEDEAIYETPSYKDNVGNRANYEVKQEPTSSSKSGSVYSYSYKEPRNTGVGKTESVYDAEYRVITPPYRQPEPQQEESWQSDKKTGRDDDWGFEDDDDFDDEDDRPGSRS</sequence>
<evidence type="ECO:0000256" key="2">
    <source>
        <dbReference type="ARBA" id="ARBA00022692"/>
    </source>
</evidence>
<feature type="compositionally biased region" description="Low complexity" evidence="5">
    <location>
        <begin position="158"/>
        <end position="170"/>
    </location>
</feature>
<name>A0A926ZEA3_9CYAN</name>
<comment type="caution">
    <text evidence="8">The sequence shown here is derived from an EMBL/GenBank/DDBJ whole genome shotgun (WGS) entry which is preliminary data.</text>
</comment>
<feature type="region of interest" description="Disordered" evidence="5">
    <location>
        <begin position="83"/>
        <end position="238"/>
    </location>
</feature>
<evidence type="ECO:0000256" key="1">
    <source>
        <dbReference type="ARBA" id="ARBA00022475"/>
    </source>
</evidence>
<dbReference type="Pfam" id="PF06305">
    <property type="entry name" value="LapA_dom"/>
    <property type="match status" value="1"/>
</dbReference>
<protein>
    <submittedName>
        <fullName evidence="8">LapA family protein</fullName>
    </submittedName>
</protein>
<evidence type="ECO:0000256" key="4">
    <source>
        <dbReference type="ARBA" id="ARBA00023136"/>
    </source>
</evidence>
<evidence type="ECO:0000256" key="5">
    <source>
        <dbReference type="SAM" id="MobiDB-lite"/>
    </source>
</evidence>
<reference evidence="8" key="2">
    <citation type="submission" date="2020-08" db="EMBL/GenBank/DDBJ databases">
        <authorList>
            <person name="Chen M."/>
            <person name="Teng W."/>
            <person name="Zhao L."/>
            <person name="Hu C."/>
            <person name="Zhou Y."/>
            <person name="Han B."/>
            <person name="Song L."/>
            <person name="Shu W."/>
        </authorList>
    </citation>
    <scope>NUCLEOTIDE SEQUENCE</scope>
    <source>
        <strain evidence="8">FACHB-1375</strain>
    </source>
</reference>
<gene>
    <name evidence="8" type="ORF">H6G03_01740</name>
</gene>
<feature type="transmembrane region" description="Helical" evidence="6">
    <location>
        <begin position="42"/>
        <end position="67"/>
    </location>
</feature>
<dbReference type="InterPro" id="IPR010445">
    <property type="entry name" value="LapA_dom"/>
</dbReference>
<dbReference type="RefSeq" id="WP_190461452.1">
    <property type="nucleotide sequence ID" value="NZ_JACJPW010000003.1"/>
</dbReference>
<reference evidence="8" key="1">
    <citation type="journal article" date="2015" name="ISME J.">
        <title>Draft Genome Sequence of Streptomyces incarnatus NRRL8089, which Produces the Nucleoside Antibiotic Sinefungin.</title>
        <authorList>
            <person name="Oshima K."/>
            <person name="Hattori M."/>
            <person name="Shimizu H."/>
            <person name="Fukuda K."/>
            <person name="Nemoto M."/>
            <person name="Inagaki K."/>
            <person name="Tamura T."/>
        </authorList>
    </citation>
    <scope>NUCLEOTIDE SEQUENCE</scope>
    <source>
        <strain evidence="8">FACHB-1375</strain>
    </source>
</reference>
<proteinExistence type="predicted"/>
<feature type="compositionally biased region" description="Polar residues" evidence="5">
    <location>
        <begin position="84"/>
        <end position="95"/>
    </location>
</feature>
<keyword evidence="4 6" id="KW-0472">Membrane</keyword>
<keyword evidence="9" id="KW-1185">Reference proteome</keyword>
<dbReference type="Proteomes" id="UP000641646">
    <property type="component" value="Unassembled WGS sequence"/>
</dbReference>
<keyword evidence="3 6" id="KW-1133">Transmembrane helix</keyword>
<feature type="compositionally biased region" description="Acidic residues" evidence="5">
    <location>
        <begin position="219"/>
        <end position="232"/>
    </location>
</feature>
<evidence type="ECO:0000313" key="9">
    <source>
        <dbReference type="Proteomes" id="UP000641646"/>
    </source>
</evidence>
<feature type="domain" description="Lipopolysaccharide assembly protein A" evidence="7">
    <location>
        <begin position="20"/>
        <end position="83"/>
    </location>
</feature>
<dbReference type="EMBL" id="JACJPW010000003">
    <property type="protein sequence ID" value="MBD2179843.1"/>
    <property type="molecule type" value="Genomic_DNA"/>
</dbReference>
<organism evidence="8 9">
    <name type="scientific">Aerosakkonema funiforme FACHB-1375</name>
    <dbReference type="NCBI Taxonomy" id="2949571"/>
    <lineage>
        <taxon>Bacteria</taxon>
        <taxon>Bacillati</taxon>
        <taxon>Cyanobacteriota</taxon>
        <taxon>Cyanophyceae</taxon>
        <taxon>Oscillatoriophycideae</taxon>
        <taxon>Aerosakkonematales</taxon>
        <taxon>Aerosakkonemataceae</taxon>
        <taxon>Aerosakkonema</taxon>
    </lineage>
</organism>